<evidence type="ECO:0000313" key="2">
    <source>
        <dbReference type="EMBL" id="CAE8636595.1"/>
    </source>
</evidence>
<name>A0A813HGG6_POLGL</name>
<feature type="compositionally biased region" description="Basic and acidic residues" evidence="1">
    <location>
        <begin position="42"/>
        <end position="56"/>
    </location>
</feature>
<reference evidence="2" key="1">
    <citation type="submission" date="2021-02" db="EMBL/GenBank/DDBJ databases">
        <authorList>
            <person name="Dougan E. K."/>
            <person name="Rhodes N."/>
            <person name="Thang M."/>
            <person name="Chan C."/>
        </authorList>
    </citation>
    <scope>NUCLEOTIDE SEQUENCE</scope>
</reference>
<evidence type="ECO:0000313" key="3">
    <source>
        <dbReference type="Proteomes" id="UP000654075"/>
    </source>
</evidence>
<evidence type="ECO:0000256" key="1">
    <source>
        <dbReference type="SAM" id="MobiDB-lite"/>
    </source>
</evidence>
<comment type="caution">
    <text evidence="2">The sequence shown here is derived from an EMBL/GenBank/DDBJ whole genome shotgun (WGS) entry which is preliminary data.</text>
</comment>
<dbReference type="EMBL" id="CAJNNV010031521">
    <property type="protein sequence ID" value="CAE8636595.1"/>
    <property type="molecule type" value="Genomic_DNA"/>
</dbReference>
<dbReference type="Gene3D" id="1.10.150.50">
    <property type="entry name" value="Transcription Factor, Ets-1"/>
    <property type="match status" value="1"/>
</dbReference>
<dbReference type="Proteomes" id="UP000654075">
    <property type="component" value="Unassembled WGS sequence"/>
</dbReference>
<keyword evidence="3" id="KW-1185">Reference proteome</keyword>
<dbReference type="OrthoDB" id="10390818at2759"/>
<organism evidence="2 3">
    <name type="scientific">Polarella glacialis</name>
    <name type="common">Dinoflagellate</name>
    <dbReference type="NCBI Taxonomy" id="89957"/>
    <lineage>
        <taxon>Eukaryota</taxon>
        <taxon>Sar</taxon>
        <taxon>Alveolata</taxon>
        <taxon>Dinophyceae</taxon>
        <taxon>Suessiales</taxon>
        <taxon>Suessiaceae</taxon>
        <taxon>Polarella</taxon>
    </lineage>
</organism>
<protein>
    <recommendedName>
        <fullName evidence="4">SAM domain-containing protein</fullName>
    </recommendedName>
</protein>
<feature type="non-terminal residue" evidence="2">
    <location>
        <position position="1"/>
    </location>
</feature>
<gene>
    <name evidence="2" type="ORF">PGLA1383_LOCUS52025</name>
</gene>
<feature type="region of interest" description="Disordered" evidence="1">
    <location>
        <begin position="271"/>
        <end position="298"/>
    </location>
</feature>
<sequence>LVESTDIGNVKGQSLDRGASWPLLELCFKEAMPTFSFPFPSAKDRQSMEGNDTHIDEGEENAGREGQLIAVEVARCAVQAKQVEMTTLVEMERLRQTGSTERLRLVEESRSHRIGHMASVAKAALEQHHITERERISSRAETERAAIAAQAREAELQALQPRPRPILSHWLLLWMLFGQRQGAAPPAVSTMAALVLLRQIWGPSGTLLPSSTSALGIFLRKAWRKLLALAMRRTFGSLQETPRVHSRELTARFSVESQKLSASIPASSSKVAAPKIESPALQPPNWSGDEKKRPLGQDLTDPVFDEYAEVLQRHGYDREVLADLKEEDVEEMLRLIECKPGHRVRFRAALRSTLR</sequence>
<dbReference type="InterPro" id="IPR013761">
    <property type="entry name" value="SAM/pointed_sf"/>
</dbReference>
<dbReference type="CDD" id="cd09487">
    <property type="entry name" value="SAM_superfamily"/>
    <property type="match status" value="1"/>
</dbReference>
<proteinExistence type="predicted"/>
<feature type="region of interest" description="Disordered" evidence="1">
    <location>
        <begin position="39"/>
        <end position="63"/>
    </location>
</feature>
<dbReference type="AlphaFoldDB" id="A0A813HGG6"/>
<accession>A0A813HGG6</accession>
<evidence type="ECO:0008006" key="4">
    <source>
        <dbReference type="Google" id="ProtNLM"/>
    </source>
</evidence>